<proteinExistence type="predicted"/>
<evidence type="ECO:0000313" key="2">
    <source>
        <dbReference type="Proteomes" id="UP000053097"/>
    </source>
</evidence>
<organism evidence="1 2">
    <name type="scientific">Ooceraea biroi</name>
    <name type="common">Clonal raider ant</name>
    <name type="synonym">Cerapachys biroi</name>
    <dbReference type="NCBI Taxonomy" id="2015173"/>
    <lineage>
        <taxon>Eukaryota</taxon>
        <taxon>Metazoa</taxon>
        <taxon>Ecdysozoa</taxon>
        <taxon>Arthropoda</taxon>
        <taxon>Hexapoda</taxon>
        <taxon>Insecta</taxon>
        <taxon>Pterygota</taxon>
        <taxon>Neoptera</taxon>
        <taxon>Endopterygota</taxon>
        <taxon>Hymenoptera</taxon>
        <taxon>Apocrita</taxon>
        <taxon>Aculeata</taxon>
        <taxon>Formicoidea</taxon>
        <taxon>Formicidae</taxon>
        <taxon>Dorylinae</taxon>
        <taxon>Ooceraea</taxon>
    </lineage>
</organism>
<evidence type="ECO:0000313" key="1">
    <source>
        <dbReference type="EMBL" id="EZA48596.1"/>
    </source>
</evidence>
<keyword evidence="2" id="KW-1185">Reference proteome</keyword>
<reference evidence="1 2" key="1">
    <citation type="journal article" date="2014" name="Curr. Biol.">
        <title>The genome of the clonal raider ant Cerapachys biroi.</title>
        <authorList>
            <person name="Oxley P.R."/>
            <person name="Ji L."/>
            <person name="Fetter-Pruneda I."/>
            <person name="McKenzie S.K."/>
            <person name="Li C."/>
            <person name="Hu H."/>
            <person name="Zhang G."/>
            <person name="Kronauer D.J."/>
        </authorList>
    </citation>
    <scope>NUCLEOTIDE SEQUENCE [LARGE SCALE GENOMIC DNA]</scope>
</reference>
<feature type="non-terminal residue" evidence="1">
    <location>
        <position position="157"/>
    </location>
</feature>
<sequence length="157" mass="18822">NQLVLYRTDEDNLTLTVIVEEEYTVEHEHPDLDYTVCITMADIDNFDIFKKNLQRIRICRGYKNAQQRRHPKCVKTLGSDHGLSSFNMRCSFCGQWNKQRRNKMERDKDFQVMETIIQNQLLKIEPILRSFDDKTRTMKNTIKTLMSKRITYRSRQP</sequence>
<protein>
    <submittedName>
        <fullName evidence="1">Uncharacterized protein</fullName>
    </submittedName>
</protein>
<gene>
    <name evidence="1" type="ORF">X777_13664</name>
</gene>
<feature type="non-terminal residue" evidence="1">
    <location>
        <position position="1"/>
    </location>
</feature>
<name>A0A026VYT1_OOCBI</name>
<accession>A0A026VYT1</accession>
<dbReference type="AlphaFoldDB" id="A0A026VYT1"/>
<dbReference type="Proteomes" id="UP000053097">
    <property type="component" value="Unassembled WGS sequence"/>
</dbReference>
<dbReference type="EMBL" id="KK107599">
    <property type="protein sequence ID" value="EZA48596.1"/>
    <property type="molecule type" value="Genomic_DNA"/>
</dbReference>